<protein>
    <submittedName>
        <fullName evidence="2">Uncharacterized protein</fullName>
    </submittedName>
</protein>
<feature type="region of interest" description="Disordered" evidence="1">
    <location>
        <begin position="306"/>
        <end position="336"/>
    </location>
</feature>
<feature type="compositionally biased region" description="Polar residues" evidence="1">
    <location>
        <begin position="730"/>
        <end position="746"/>
    </location>
</feature>
<keyword evidence="3" id="KW-1185">Reference proteome</keyword>
<evidence type="ECO:0000256" key="1">
    <source>
        <dbReference type="SAM" id="MobiDB-lite"/>
    </source>
</evidence>
<accession>A0A9J6F0S2</accession>
<feature type="region of interest" description="Disordered" evidence="1">
    <location>
        <begin position="451"/>
        <end position="640"/>
    </location>
</feature>
<reference evidence="2" key="1">
    <citation type="journal article" date="2020" name="Cell">
        <title>Large-Scale Comparative Analyses of Tick Genomes Elucidate Their Genetic Diversity and Vector Capacities.</title>
        <authorList>
            <consortium name="Tick Genome and Microbiome Consortium (TIGMIC)"/>
            <person name="Jia N."/>
            <person name="Wang J."/>
            <person name="Shi W."/>
            <person name="Du L."/>
            <person name="Sun Y."/>
            <person name="Zhan W."/>
            <person name="Jiang J.F."/>
            <person name="Wang Q."/>
            <person name="Zhang B."/>
            <person name="Ji P."/>
            <person name="Bell-Sakyi L."/>
            <person name="Cui X.M."/>
            <person name="Yuan T.T."/>
            <person name="Jiang B.G."/>
            <person name="Yang W.F."/>
            <person name="Lam T.T."/>
            <person name="Chang Q.C."/>
            <person name="Ding S.J."/>
            <person name="Wang X.J."/>
            <person name="Zhu J.G."/>
            <person name="Ruan X.D."/>
            <person name="Zhao L."/>
            <person name="Wei J.T."/>
            <person name="Ye R.Z."/>
            <person name="Que T.C."/>
            <person name="Du C.H."/>
            <person name="Zhou Y.H."/>
            <person name="Cheng J.X."/>
            <person name="Dai P.F."/>
            <person name="Guo W.B."/>
            <person name="Han X.H."/>
            <person name="Huang E.J."/>
            <person name="Li L.F."/>
            <person name="Wei W."/>
            <person name="Gao Y.C."/>
            <person name="Liu J.Z."/>
            <person name="Shao H.Z."/>
            <person name="Wang X."/>
            <person name="Wang C.C."/>
            <person name="Yang T.C."/>
            <person name="Huo Q.B."/>
            <person name="Li W."/>
            <person name="Chen H.Y."/>
            <person name="Chen S.E."/>
            <person name="Zhou L.G."/>
            <person name="Ni X.B."/>
            <person name="Tian J.H."/>
            <person name="Sheng Y."/>
            <person name="Liu T."/>
            <person name="Pan Y.S."/>
            <person name="Xia L.Y."/>
            <person name="Li J."/>
            <person name="Zhao F."/>
            <person name="Cao W.C."/>
        </authorList>
    </citation>
    <scope>NUCLEOTIDE SEQUENCE</scope>
    <source>
        <strain evidence="2">Rmic-2018</strain>
    </source>
</reference>
<dbReference type="Proteomes" id="UP000821866">
    <property type="component" value="Chromosome 1"/>
</dbReference>
<comment type="caution">
    <text evidence="2">The sequence shown here is derived from an EMBL/GenBank/DDBJ whole genome shotgun (WGS) entry which is preliminary data.</text>
</comment>
<sequence length="830" mass="89079">MREPALPLPDRLPAMYSAPPHMILRAPIPSFRNKTDAALSVRAEHNVPDKTTEGRVRDAVQEQQNKITSTRNETRLVTKPDIDVGGLHEGFPHHVQTSSEDSKSAIVEYESTRKSLSEASLASVPNQIMPYVQEDGVVLGRSESDAPVDRNQELYVNDQPTEVAGLKTAAANEPISRVPTETYPTKSATIEHSTTSEQKTVAVKGSPLLSVRRGEHTAVDNTTLLNVGEKSIKEPIASSVQRPPVMPMPPPQMLLSGPIPNIWDWKNTALMSRQEYTVPGEVEGGPFKEVVPMRDVPVTKKANEPLMTQDPDIGIKSISQDHPRGIRISDSDRGGPVAPYDIEGRDFTEPALSTAPESLSHKGDEKVFIREEDVIPADRGGELADLHVSSVIGSTPAGPIETHSNASATSAVPVTLEEEIIPGTRQPLLAGSRFAADHGLNIDGSIGAEQKWNMTKTARRRSSWSDSFQSRPPSALRSLHSSVELSHPTNDNLSDALSTATFLSDTAPGHERDERRSTPDATRSDVSRNAESPAEGVIASSKPSPPRPVEVSNGTVLPGTEKSILIPAYDKRSVMSEESQASPDGSRAPQERDGSLSERDTKLQPKSDDDVTELSTTLEAPSRKATAVGSPIKSPSGADRHIVTTTLEALPKSNLIAPRVEQQSDAVEKTTKGVKSMDNEQAIPPASPSLAELASEPVAGLSADRRELDAHADSGSRQQESMPPVERASQDLSSTESQSDQLTLASKQALAQPVSQHPAGLKTDGSALDVAANPSAGRRFPLAAKAVTYRKKEAGIFSEREPQPAAEDTLWPSSGGACERALKSRPKGVK</sequence>
<evidence type="ECO:0000313" key="2">
    <source>
        <dbReference type="EMBL" id="KAH8040322.1"/>
    </source>
</evidence>
<feature type="compositionally biased region" description="Polar residues" evidence="1">
    <location>
        <begin position="479"/>
        <end position="504"/>
    </location>
</feature>
<feature type="compositionally biased region" description="Basic and acidic residues" evidence="1">
    <location>
        <begin position="589"/>
        <end position="609"/>
    </location>
</feature>
<feature type="region of interest" description="Disordered" evidence="1">
    <location>
        <begin position="654"/>
        <end position="767"/>
    </location>
</feature>
<feature type="compositionally biased region" description="Basic and acidic residues" evidence="1">
    <location>
        <begin position="319"/>
        <end position="333"/>
    </location>
</feature>
<organism evidence="2 3">
    <name type="scientific">Rhipicephalus microplus</name>
    <name type="common">Cattle tick</name>
    <name type="synonym">Boophilus microplus</name>
    <dbReference type="NCBI Taxonomy" id="6941"/>
    <lineage>
        <taxon>Eukaryota</taxon>
        <taxon>Metazoa</taxon>
        <taxon>Ecdysozoa</taxon>
        <taxon>Arthropoda</taxon>
        <taxon>Chelicerata</taxon>
        <taxon>Arachnida</taxon>
        <taxon>Acari</taxon>
        <taxon>Parasitiformes</taxon>
        <taxon>Ixodida</taxon>
        <taxon>Ixodoidea</taxon>
        <taxon>Ixodidae</taxon>
        <taxon>Rhipicephalinae</taxon>
        <taxon>Rhipicephalus</taxon>
        <taxon>Boophilus</taxon>
    </lineage>
</organism>
<feature type="compositionally biased region" description="Basic and acidic residues" evidence="1">
    <location>
        <begin position="508"/>
        <end position="528"/>
    </location>
</feature>
<dbReference type="EMBL" id="JABSTU010000001">
    <property type="protein sequence ID" value="KAH8040322.1"/>
    <property type="molecule type" value="Genomic_DNA"/>
</dbReference>
<feature type="compositionally biased region" description="Basic and acidic residues" evidence="1">
    <location>
        <begin position="703"/>
        <end position="714"/>
    </location>
</feature>
<feature type="compositionally biased region" description="Basic and acidic residues" evidence="1">
    <location>
        <begin position="666"/>
        <end position="678"/>
    </location>
</feature>
<name>A0A9J6F0S2_RHIMP</name>
<reference evidence="2" key="2">
    <citation type="submission" date="2021-09" db="EMBL/GenBank/DDBJ databases">
        <authorList>
            <person name="Jia N."/>
            <person name="Wang J."/>
            <person name="Shi W."/>
            <person name="Du L."/>
            <person name="Sun Y."/>
            <person name="Zhan W."/>
            <person name="Jiang J."/>
            <person name="Wang Q."/>
            <person name="Zhang B."/>
            <person name="Ji P."/>
            <person name="Sakyi L.B."/>
            <person name="Cui X."/>
            <person name="Yuan T."/>
            <person name="Jiang B."/>
            <person name="Yang W."/>
            <person name="Lam T.T.-Y."/>
            <person name="Chang Q."/>
            <person name="Ding S."/>
            <person name="Wang X."/>
            <person name="Zhu J."/>
            <person name="Ruan X."/>
            <person name="Zhao L."/>
            <person name="Wei J."/>
            <person name="Que T."/>
            <person name="Du C."/>
            <person name="Cheng J."/>
            <person name="Dai P."/>
            <person name="Han X."/>
            <person name="Huang E."/>
            <person name="Gao Y."/>
            <person name="Liu J."/>
            <person name="Shao H."/>
            <person name="Ye R."/>
            <person name="Li L."/>
            <person name="Wei W."/>
            <person name="Wang X."/>
            <person name="Wang C."/>
            <person name="Huo Q."/>
            <person name="Li W."/>
            <person name="Guo W."/>
            <person name="Chen H."/>
            <person name="Chen S."/>
            <person name="Zhou L."/>
            <person name="Zhou L."/>
            <person name="Ni X."/>
            <person name="Tian J."/>
            <person name="Zhou Y."/>
            <person name="Sheng Y."/>
            <person name="Liu T."/>
            <person name="Pan Y."/>
            <person name="Xia L."/>
            <person name="Li J."/>
            <person name="Zhao F."/>
            <person name="Cao W."/>
        </authorList>
    </citation>
    <scope>NUCLEOTIDE SEQUENCE</scope>
    <source>
        <strain evidence="2">Rmic-2018</strain>
        <tissue evidence="2">Larvae</tissue>
    </source>
</reference>
<dbReference type="AlphaFoldDB" id="A0A9J6F0S2"/>
<evidence type="ECO:0000313" key="3">
    <source>
        <dbReference type="Proteomes" id="UP000821866"/>
    </source>
</evidence>
<gene>
    <name evidence="2" type="ORF">HPB51_010102</name>
</gene>
<feature type="region of interest" description="Disordered" evidence="1">
    <location>
        <begin position="798"/>
        <end position="830"/>
    </location>
</feature>
<proteinExistence type="predicted"/>